<accession>Q2S9J8</accession>
<dbReference type="KEGG" id="hch:HCH_06025"/>
<evidence type="ECO:0000313" key="2">
    <source>
        <dbReference type="Proteomes" id="UP000000238"/>
    </source>
</evidence>
<reference evidence="1 2" key="1">
    <citation type="journal article" date="2005" name="Nucleic Acids Res.">
        <title>Genomic blueprint of Hahella chejuensis, a marine microbe producing an algicidal agent.</title>
        <authorList>
            <person name="Jeong H."/>
            <person name="Yim J.H."/>
            <person name="Lee C."/>
            <person name="Choi S.-H."/>
            <person name="Park Y.K."/>
            <person name="Yoon S.H."/>
            <person name="Hur C.-G."/>
            <person name="Kang H.-Y."/>
            <person name="Kim D."/>
            <person name="Lee H.H."/>
            <person name="Park K.H."/>
            <person name="Park S.-H."/>
            <person name="Park H.-S."/>
            <person name="Lee H.K."/>
            <person name="Oh T.K."/>
            <person name="Kim J.F."/>
        </authorList>
    </citation>
    <scope>NUCLEOTIDE SEQUENCE [LARGE SCALE GENOMIC DNA]</scope>
    <source>
        <strain evidence="1 2">KCTC 2396</strain>
    </source>
</reference>
<dbReference type="STRING" id="349521.HCH_06025"/>
<protein>
    <submittedName>
        <fullName evidence="1">Uncharacterized protein</fullName>
    </submittedName>
</protein>
<organism evidence="1 2">
    <name type="scientific">Hahella chejuensis (strain KCTC 2396)</name>
    <dbReference type="NCBI Taxonomy" id="349521"/>
    <lineage>
        <taxon>Bacteria</taxon>
        <taxon>Pseudomonadati</taxon>
        <taxon>Pseudomonadota</taxon>
        <taxon>Gammaproteobacteria</taxon>
        <taxon>Oceanospirillales</taxon>
        <taxon>Hahellaceae</taxon>
        <taxon>Hahella</taxon>
    </lineage>
</organism>
<dbReference type="HOGENOM" id="CLU_3365272_0_0_6"/>
<proteinExistence type="predicted"/>
<sequence length="35" mass="3865">MAEVDVSLTQNQSGLFLCLWRAATLIASFCLADIY</sequence>
<dbReference type="Proteomes" id="UP000000238">
    <property type="component" value="Chromosome"/>
</dbReference>
<dbReference type="AlphaFoldDB" id="Q2S9J8"/>
<evidence type="ECO:0000313" key="1">
    <source>
        <dbReference type="EMBL" id="ABC32676.1"/>
    </source>
</evidence>
<dbReference type="EMBL" id="CP000155">
    <property type="protein sequence ID" value="ABC32676.1"/>
    <property type="molecule type" value="Genomic_DNA"/>
</dbReference>
<gene>
    <name evidence="1" type="ordered locus">HCH_06025</name>
</gene>
<name>Q2S9J8_HAHCH</name>
<keyword evidence="2" id="KW-1185">Reference proteome</keyword>